<dbReference type="STRING" id="5722.A2EAD0"/>
<organism evidence="4 5">
    <name type="scientific">Trichomonas vaginalis (strain ATCC PRA-98 / G3)</name>
    <dbReference type="NCBI Taxonomy" id="412133"/>
    <lineage>
        <taxon>Eukaryota</taxon>
        <taxon>Metamonada</taxon>
        <taxon>Parabasalia</taxon>
        <taxon>Trichomonadida</taxon>
        <taxon>Trichomonadidae</taxon>
        <taxon>Trichomonas</taxon>
    </lineage>
</organism>
<dbReference type="EMBL" id="DS113339">
    <property type="protein sequence ID" value="EAY10357.1"/>
    <property type="molecule type" value="Genomic_DNA"/>
</dbReference>
<name>A2EAD0_TRIV3</name>
<sequence length="524" mass="59920">MVIDTSYNAIIDFLKTTEDINRRIPIANSRDESSKYEELPISKICILNKNVDSLKLLIENGCETKGLFQFAIQNDNKSSFDALIDSKIDINEKDDNGDTPLHAATKANKFYYVRSLLDHGADPSIIDSDYSPNLPLSIAVSKGNYGIVSLLLEAHSPTISFDHASVPLIIASRYGFTRIAYALIQYGADPNYQGNETENALDIAIAKNHIDIVRLLVATGADIHKYTLDSLTEPVRAIFQQWIDPSLPIIPEPNPFSELDKMQKMLIGELQVQQTAISKFISEAQDIDFHMNFVSPTINTQNQMFVAFTKFLKKVDFFGKILYQRRVQLLSQQFDTLCLGERMSMEQTFDQDEAQFIKIFEKIKSIISDNIDLFKPDAFQQIESMTAQLPRRRNECLPAQKRADLENKKLNRSHLQYLNQILSIFNMNVTEVYRGFSNFGASFVQVIDQALSSLNDFRDALLEVRQTSIDIVVDPNWEKESKVDQTCIEQCNKIQLDYAFLEWECQKFQSLQEKIEKVLRLSMH</sequence>
<dbReference type="KEGG" id="tva:4768291"/>
<dbReference type="Proteomes" id="UP000001542">
    <property type="component" value="Unassembled WGS sequence"/>
</dbReference>
<protein>
    <submittedName>
        <fullName evidence="4">Uncharacterized protein</fullName>
    </submittedName>
</protein>
<evidence type="ECO:0000256" key="3">
    <source>
        <dbReference type="PROSITE-ProRule" id="PRU00023"/>
    </source>
</evidence>
<dbReference type="Gene3D" id="1.25.40.20">
    <property type="entry name" value="Ankyrin repeat-containing domain"/>
    <property type="match status" value="2"/>
</dbReference>
<feature type="repeat" description="ANK" evidence="3">
    <location>
        <begin position="196"/>
        <end position="228"/>
    </location>
</feature>
<feature type="repeat" description="ANK" evidence="3">
    <location>
        <begin position="163"/>
        <end position="195"/>
    </location>
</feature>
<dbReference type="SUPFAM" id="SSF48403">
    <property type="entry name" value="Ankyrin repeat"/>
    <property type="match status" value="1"/>
</dbReference>
<reference evidence="4" key="2">
    <citation type="journal article" date="2007" name="Science">
        <title>Draft genome sequence of the sexually transmitted pathogen Trichomonas vaginalis.</title>
        <authorList>
            <person name="Carlton J.M."/>
            <person name="Hirt R.P."/>
            <person name="Silva J.C."/>
            <person name="Delcher A.L."/>
            <person name="Schatz M."/>
            <person name="Zhao Q."/>
            <person name="Wortman J.R."/>
            <person name="Bidwell S.L."/>
            <person name="Alsmark U.C.M."/>
            <person name="Besteiro S."/>
            <person name="Sicheritz-Ponten T."/>
            <person name="Noel C.J."/>
            <person name="Dacks J.B."/>
            <person name="Foster P.G."/>
            <person name="Simillion C."/>
            <person name="Van de Peer Y."/>
            <person name="Miranda-Saavedra D."/>
            <person name="Barton G.J."/>
            <person name="Westrop G.D."/>
            <person name="Mueller S."/>
            <person name="Dessi D."/>
            <person name="Fiori P.L."/>
            <person name="Ren Q."/>
            <person name="Paulsen I."/>
            <person name="Zhang H."/>
            <person name="Bastida-Corcuera F.D."/>
            <person name="Simoes-Barbosa A."/>
            <person name="Brown M.T."/>
            <person name="Hayes R.D."/>
            <person name="Mukherjee M."/>
            <person name="Okumura C.Y."/>
            <person name="Schneider R."/>
            <person name="Smith A.J."/>
            <person name="Vanacova S."/>
            <person name="Villalvazo M."/>
            <person name="Haas B.J."/>
            <person name="Pertea M."/>
            <person name="Feldblyum T.V."/>
            <person name="Utterback T.R."/>
            <person name="Shu C.L."/>
            <person name="Osoegawa K."/>
            <person name="de Jong P.J."/>
            <person name="Hrdy I."/>
            <person name="Horvathova L."/>
            <person name="Zubacova Z."/>
            <person name="Dolezal P."/>
            <person name="Malik S.B."/>
            <person name="Logsdon J.M. Jr."/>
            <person name="Henze K."/>
            <person name="Gupta A."/>
            <person name="Wang C.C."/>
            <person name="Dunne R.L."/>
            <person name="Upcroft J.A."/>
            <person name="Upcroft P."/>
            <person name="White O."/>
            <person name="Salzberg S.L."/>
            <person name="Tang P."/>
            <person name="Chiu C.-H."/>
            <person name="Lee Y.-S."/>
            <person name="Embley T.M."/>
            <person name="Coombs G.H."/>
            <person name="Mottram J.C."/>
            <person name="Tachezy J."/>
            <person name="Fraser-Liggett C.M."/>
            <person name="Johnson P.J."/>
        </authorList>
    </citation>
    <scope>NUCLEOTIDE SEQUENCE [LARGE SCALE GENOMIC DNA]</scope>
    <source>
        <strain evidence="4">G3</strain>
    </source>
</reference>
<dbReference type="InterPro" id="IPR036770">
    <property type="entry name" value="Ankyrin_rpt-contain_sf"/>
</dbReference>
<dbReference type="Pfam" id="PF13637">
    <property type="entry name" value="Ank_4"/>
    <property type="match status" value="1"/>
</dbReference>
<dbReference type="RefSeq" id="XP_001322580.1">
    <property type="nucleotide sequence ID" value="XM_001322545.1"/>
</dbReference>
<evidence type="ECO:0000313" key="4">
    <source>
        <dbReference type="EMBL" id="EAY10357.1"/>
    </source>
</evidence>
<dbReference type="OrthoDB" id="366390at2759"/>
<dbReference type="VEuPathDB" id="TrichDB:TVAGG3_0924450"/>
<feature type="repeat" description="ANK" evidence="3">
    <location>
        <begin position="96"/>
        <end position="128"/>
    </location>
</feature>
<keyword evidence="5" id="KW-1185">Reference proteome</keyword>
<dbReference type="AlphaFoldDB" id="A2EAD0"/>
<keyword evidence="1" id="KW-0677">Repeat</keyword>
<reference evidence="4" key="1">
    <citation type="submission" date="2006-10" db="EMBL/GenBank/DDBJ databases">
        <authorList>
            <person name="Amadeo P."/>
            <person name="Zhao Q."/>
            <person name="Wortman J."/>
            <person name="Fraser-Liggett C."/>
            <person name="Carlton J."/>
        </authorList>
    </citation>
    <scope>NUCLEOTIDE SEQUENCE</scope>
    <source>
        <strain evidence="4">G3</strain>
    </source>
</reference>
<keyword evidence="2 3" id="KW-0040">ANK repeat</keyword>
<dbReference type="eggNOG" id="KOG4177">
    <property type="taxonomic scope" value="Eukaryota"/>
</dbReference>
<dbReference type="InParanoid" id="A2EAD0"/>
<dbReference type="SMART" id="SM00248">
    <property type="entry name" value="ANK"/>
    <property type="match status" value="5"/>
</dbReference>
<dbReference type="PANTHER" id="PTHR24198">
    <property type="entry name" value="ANKYRIN REPEAT AND PROTEIN KINASE DOMAIN-CONTAINING PROTEIN"/>
    <property type="match status" value="1"/>
</dbReference>
<dbReference type="SMR" id="A2EAD0"/>
<evidence type="ECO:0000256" key="2">
    <source>
        <dbReference type="ARBA" id="ARBA00023043"/>
    </source>
</evidence>
<dbReference type="PROSITE" id="PS50088">
    <property type="entry name" value="ANK_REPEAT"/>
    <property type="match status" value="3"/>
</dbReference>
<gene>
    <name evidence="4" type="ORF">TVAG_109410</name>
</gene>
<evidence type="ECO:0000256" key="1">
    <source>
        <dbReference type="ARBA" id="ARBA00022737"/>
    </source>
</evidence>
<dbReference type="VEuPathDB" id="TrichDB:TVAG_109410"/>
<dbReference type="PROSITE" id="PS50297">
    <property type="entry name" value="ANK_REP_REGION"/>
    <property type="match status" value="2"/>
</dbReference>
<evidence type="ECO:0000313" key="5">
    <source>
        <dbReference type="Proteomes" id="UP000001542"/>
    </source>
</evidence>
<dbReference type="PANTHER" id="PTHR24198:SF165">
    <property type="entry name" value="ANKYRIN REPEAT-CONTAINING PROTEIN-RELATED"/>
    <property type="match status" value="1"/>
</dbReference>
<proteinExistence type="predicted"/>
<dbReference type="Pfam" id="PF12796">
    <property type="entry name" value="Ank_2"/>
    <property type="match status" value="1"/>
</dbReference>
<dbReference type="InterPro" id="IPR002110">
    <property type="entry name" value="Ankyrin_rpt"/>
</dbReference>
<accession>A2EAD0</accession>